<feature type="region of interest" description="Disordered" evidence="5">
    <location>
        <begin position="471"/>
        <end position="506"/>
    </location>
</feature>
<dbReference type="PANTHER" id="PTHR11785:SF516">
    <property type="entry name" value="AMINO ACID PERMEASE_ SLC12A DOMAIN-CONTAINING PROTEIN"/>
    <property type="match status" value="1"/>
</dbReference>
<feature type="transmembrane region" description="Helical" evidence="6">
    <location>
        <begin position="195"/>
        <end position="220"/>
    </location>
</feature>
<reference evidence="7" key="1">
    <citation type="journal article" date="2020" name="Cell">
        <title>Large-Scale Comparative Analyses of Tick Genomes Elucidate Their Genetic Diversity and Vector Capacities.</title>
        <authorList>
            <consortium name="Tick Genome and Microbiome Consortium (TIGMIC)"/>
            <person name="Jia N."/>
            <person name="Wang J."/>
            <person name="Shi W."/>
            <person name="Du L."/>
            <person name="Sun Y."/>
            <person name="Zhan W."/>
            <person name="Jiang J.F."/>
            <person name="Wang Q."/>
            <person name="Zhang B."/>
            <person name="Ji P."/>
            <person name="Bell-Sakyi L."/>
            <person name="Cui X.M."/>
            <person name="Yuan T.T."/>
            <person name="Jiang B.G."/>
            <person name="Yang W.F."/>
            <person name="Lam T.T."/>
            <person name="Chang Q.C."/>
            <person name="Ding S.J."/>
            <person name="Wang X.J."/>
            <person name="Zhu J.G."/>
            <person name="Ruan X.D."/>
            <person name="Zhao L."/>
            <person name="Wei J.T."/>
            <person name="Ye R.Z."/>
            <person name="Que T.C."/>
            <person name="Du C.H."/>
            <person name="Zhou Y.H."/>
            <person name="Cheng J.X."/>
            <person name="Dai P.F."/>
            <person name="Guo W.B."/>
            <person name="Han X.H."/>
            <person name="Huang E.J."/>
            <person name="Li L.F."/>
            <person name="Wei W."/>
            <person name="Gao Y.C."/>
            <person name="Liu J.Z."/>
            <person name="Shao H.Z."/>
            <person name="Wang X."/>
            <person name="Wang C.C."/>
            <person name="Yang T.C."/>
            <person name="Huo Q.B."/>
            <person name="Li W."/>
            <person name="Chen H.Y."/>
            <person name="Chen S.E."/>
            <person name="Zhou L.G."/>
            <person name="Ni X.B."/>
            <person name="Tian J.H."/>
            <person name="Sheng Y."/>
            <person name="Liu T."/>
            <person name="Pan Y.S."/>
            <person name="Xia L.Y."/>
            <person name="Li J."/>
            <person name="Zhao F."/>
            <person name="Cao W.C."/>
        </authorList>
    </citation>
    <scope>NUCLEOTIDE SEQUENCE</scope>
    <source>
        <strain evidence="7">Rsan-2018</strain>
    </source>
</reference>
<evidence type="ECO:0000256" key="1">
    <source>
        <dbReference type="ARBA" id="ARBA00004141"/>
    </source>
</evidence>
<dbReference type="Pfam" id="PF13520">
    <property type="entry name" value="AA_permease_2"/>
    <property type="match status" value="1"/>
</dbReference>
<evidence type="ECO:0000256" key="6">
    <source>
        <dbReference type="SAM" id="Phobius"/>
    </source>
</evidence>
<gene>
    <name evidence="7" type="ORF">HPB52_007234</name>
</gene>
<accession>A0A9D4PR08</accession>
<dbReference type="GO" id="GO:0016020">
    <property type="term" value="C:membrane"/>
    <property type="evidence" value="ECO:0007669"/>
    <property type="project" value="UniProtKB-SubCell"/>
</dbReference>
<evidence type="ECO:0000313" key="8">
    <source>
        <dbReference type="Proteomes" id="UP000821837"/>
    </source>
</evidence>
<dbReference type="VEuPathDB" id="VectorBase:RSAN_054577"/>
<evidence type="ECO:0008006" key="9">
    <source>
        <dbReference type="Google" id="ProtNLM"/>
    </source>
</evidence>
<feature type="region of interest" description="Disordered" evidence="5">
    <location>
        <begin position="295"/>
        <end position="371"/>
    </location>
</feature>
<feature type="region of interest" description="Disordered" evidence="5">
    <location>
        <begin position="392"/>
        <end position="454"/>
    </location>
</feature>
<evidence type="ECO:0000256" key="2">
    <source>
        <dbReference type="ARBA" id="ARBA00022692"/>
    </source>
</evidence>
<evidence type="ECO:0000313" key="7">
    <source>
        <dbReference type="EMBL" id="KAH7951273.1"/>
    </source>
</evidence>
<feature type="compositionally biased region" description="Low complexity" evidence="5">
    <location>
        <begin position="304"/>
        <end position="323"/>
    </location>
</feature>
<dbReference type="InterPro" id="IPR002293">
    <property type="entry name" value="AA/rel_permease1"/>
</dbReference>
<keyword evidence="3 6" id="KW-1133">Transmembrane helix</keyword>
<reference evidence="7" key="2">
    <citation type="submission" date="2021-09" db="EMBL/GenBank/DDBJ databases">
        <authorList>
            <person name="Jia N."/>
            <person name="Wang J."/>
            <person name="Shi W."/>
            <person name="Du L."/>
            <person name="Sun Y."/>
            <person name="Zhan W."/>
            <person name="Jiang J."/>
            <person name="Wang Q."/>
            <person name="Zhang B."/>
            <person name="Ji P."/>
            <person name="Sakyi L.B."/>
            <person name="Cui X."/>
            <person name="Yuan T."/>
            <person name="Jiang B."/>
            <person name="Yang W."/>
            <person name="Lam T.T.-Y."/>
            <person name="Chang Q."/>
            <person name="Ding S."/>
            <person name="Wang X."/>
            <person name="Zhu J."/>
            <person name="Ruan X."/>
            <person name="Zhao L."/>
            <person name="Wei J."/>
            <person name="Que T."/>
            <person name="Du C."/>
            <person name="Cheng J."/>
            <person name="Dai P."/>
            <person name="Han X."/>
            <person name="Huang E."/>
            <person name="Gao Y."/>
            <person name="Liu J."/>
            <person name="Shao H."/>
            <person name="Ye R."/>
            <person name="Li L."/>
            <person name="Wei W."/>
            <person name="Wang X."/>
            <person name="Wang C."/>
            <person name="Huo Q."/>
            <person name="Li W."/>
            <person name="Guo W."/>
            <person name="Chen H."/>
            <person name="Chen S."/>
            <person name="Zhou L."/>
            <person name="Zhou L."/>
            <person name="Ni X."/>
            <person name="Tian J."/>
            <person name="Zhou Y."/>
            <person name="Sheng Y."/>
            <person name="Liu T."/>
            <person name="Pan Y."/>
            <person name="Xia L."/>
            <person name="Li J."/>
            <person name="Zhao F."/>
            <person name="Cao W."/>
        </authorList>
    </citation>
    <scope>NUCLEOTIDE SEQUENCE</scope>
    <source>
        <strain evidence="7">Rsan-2018</strain>
        <tissue evidence="7">Larvae</tissue>
    </source>
</reference>
<dbReference type="Proteomes" id="UP000821837">
    <property type="component" value="Chromosome 5"/>
</dbReference>
<evidence type="ECO:0000256" key="5">
    <source>
        <dbReference type="SAM" id="MobiDB-lite"/>
    </source>
</evidence>
<feature type="transmembrane region" description="Helical" evidence="6">
    <location>
        <begin position="73"/>
        <end position="98"/>
    </location>
</feature>
<dbReference type="AlphaFoldDB" id="A0A9D4PR08"/>
<feature type="compositionally biased region" description="Basic and acidic residues" evidence="5">
    <location>
        <begin position="471"/>
        <end position="489"/>
    </location>
</feature>
<dbReference type="VEuPathDB" id="VectorBase:RSAN_036065"/>
<feature type="transmembrane region" description="Helical" evidence="6">
    <location>
        <begin position="241"/>
        <end position="259"/>
    </location>
</feature>
<evidence type="ECO:0000256" key="3">
    <source>
        <dbReference type="ARBA" id="ARBA00022989"/>
    </source>
</evidence>
<keyword evidence="8" id="KW-1185">Reference proteome</keyword>
<keyword evidence="2 6" id="KW-0812">Transmembrane</keyword>
<feature type="transmembrane region" description="Helical" evidence="6">
    <location>
        <begin position="271"/>
        <end position="290"/>
    </location>
</feature>
<dbReference type="InterPro" id="IPR050598">
    <property type="entry name" value="AminoAcid_Transporter"/>
</dbReference>
<organism evidence="7 8">
    <name type="scientific">Rhipicephalus sanguineus</name>
    <name type="common">Brown dog tick</name>
    <name type="synonym">Ixodes sanguineus</name>
    <dbReference type="NCBI Taxonomy" id="34632"/>
    <lineage>
        <taxon>Eukaryota</taxon>
        <taxon>Metazoa</taxon>
        <taxon>Ecdysozoa</taxon>
        <taxon>Arthropoda</taxon>
        <taxon>Chelicerata</taxon>
        <taxon>Arachnida</taxon>
        <taxon>Acari</taxon>
        <taxon>Parasitiformes</taxon>
        <taxon>Ixodida</taxon>
        <taxon>Ixodoidea</taxon>
        <taxon>Ixodidae</taxon>
        <taxon>Rhipicephalinae</taxon>
        <taxon>Rhipicephalus</taxon>
        <taxon>Rhipicephalus</taxon>
    </lineage>
</organism>
<protein>
    <recommendedName>
        <fullName evidence="9">C2H2-type domain-containing protein</fullName>
    </recommendedName>
</protein>
<dbReference type="PANTHER" id="PTHR11785">
    <property type="entry name" value="AMINO ACID TRANSPORTER"/>
    <property type="match status" value="1"/>
</dbReference>
<sequence length="540" mass="57404">MATLQFTDAFCVAELGTLLPSAGGFYEYVHVAAKSMGRVGGLLTFFSLWTFLLMDSASVVINGFTFTKYALSLVYGTCPLPYGVTALMTVVVIAPILLNRLSLNGHTTPGNLVAAFAIALFPGAGSTTIAFMAEEMSDPSRTIPRSLVGGTVFVVGLVVLTNAAYFVVLDARSIVATEATATTFSRAAWGTAGEFLVPVLICVCTFGTLSASFFTSSRVFMAAARQGHLPSLVNLNGIDSSLPVVAIAFRSCIAIPFALTGSVTFLVKGGMNFYCVNVIAQMFAMLRLRVTMRDAERARKSRTPKAVATTKAKATSTAPAAETPVKRGRGRPPGSGKKKLAASEGSAKKSSPAVPVASPQKNGTSGPECDRCSRTFATERGLKMHQRWPCKPEAAKDDADESCRLPLDDVMDSDSDSDVPLGKVASGKGTRSKGNAEDGIDGSPDHPKGRLASANKPQLICQRCGLSYDPKRDGPRCKHCTRDNEHSGESGDEEDKASGSRSPRSWQEELYGWNHHNDPSAFDGLFSFTAGKFAPLNVFE</sequence>
<name>A0A9D4PR08_RHISA</name>
<keyword evidence="4 6" id="KW-0472">Membrane</keyword>
<feature type="transmembrane region" description="Helical" evidence="6">
    <location>
        <begin position="110"/>
        <end position="133"/>
    </location>
</feature>
<proteinExistence type="predicted"/>
<feature type="compositionally biased region" description="Basic residues" evidence="5">
    <location>
        <begin position="326"/>
        <end position="340"/>
    </location>
</feature>
<dbReference type="GO" id="GO:0015179">
    <property type="term" value="F:L-amino acid transmembrane transporter activity"/>
    <property type="evidence" value="ECO:0007669"/>
    <property type="project" value="TreeGrafter"/>
</dbReference>
<evidence type="ECO:0000256" key="4">
    <source>
        <dbReference type="ARBA" id="ARBA00023136"/>
    </source>
</evidence>
<comment type="subcellular location">
    <subcellularLocation>
        <location evidence="1">Membrane</location>
        <topology evidence="1">Multi-pass membrane protein</topology>
    </subcellularLocation>
</comment>
<dbReference type="EMBL" id="JABSTV010001251">
    <property type="protein sequence ID" value="KAH7951273.1"/>
    <property type="molecule type" value="Genomic_DNA"/>
</dbReference>
<feature type="compositionally biased region" description="Basic and acidic residues" evidence="5">
    <location>
        <begin position="393"/>
        <end position="407"/>
    </location>
</feature>
<feature type="transmembrane region" description="Helical" evidence="6">
    <location>
        <begin position="39"/>
        <end position="61"/>
    </location>
</feature>
<comment type="caution">
    <text evidence="7">The sequence shown here is derived from an EMBL/GenBank/DDBJ whole genome shotgun (WGS) entry which is preliminary data.</text>
</comment>
<dbReference type="Gene3D" id="1.20.1740.10">
    <property type="entry name" value="Amino acid/polyamine transporter I"/>
    <property type="match status" value="2"/>
</dbReference>
<feature type="transmembrane region" description="Helical" evidence="6">
    <location>
        <begin position="145"/>
        <end position="168"/>
    </location>
</feature>